<evidence type="ECO:0000256" key="4">
    <source>
        <dbReference type="ARBA" id="ARBA00023136"/>
    </source>
</evidence>
<evidence type="ECO:0000256" key="1">
    <source>
        <dbReference type="ARBA" id="ARBA00004141"/>
    </source>
</evidence>
<keyword evidence="6" id="KW-1185">Reference proteome</keyword>
<keyword evidence="4" id="KW-0472">Membrane</keyword>
<comment type="subcellular location">
    <subcellularLocation>
        <location evidence="1">Membrane</location>
        <topology evidence="1">Multi-pass membrane protein</topology>
    </subcellularLocation>
</comment>
<evidence type="ECO:0000313" key="5">
    <source>
        <dbReference type="EMBL" id="BAU51937.1"/>
    </source>
</evidence>
<evidence type="ECO:0000313" key="6">
    <source>
        <dbReference type="Proteomes" id="UP000218263"/>
    </source>
</evidence>
<name>A0A120MXQ2_9SPHI</name>
<dbReference type="Proteomes" id="UP000218263">
    <property type="component" value="Chromosome"/>
</dbReference>
<dbReference type="KEGG" id="mgot:MgSA37_00086"/>
<accession>A0A120MXQ2</accession>
<evidence type="ECO:0000256" key="2">
    <source>
        <dbReference type="ARBA" id="ARBA00022692"/>
    </source>
</evidence>
<dbReference type="GO" id="GO:0016020">
    <property type="term" value="C:membrane"/>
    <property type="evidence" value="ECO:0007669"/>
    <property type="project" value="UniProtKB-SubCell"/>
</dbReference>
<evidence type="ECO:0000256" key="3">
    <source>
        <dbReference type="ARBA" id="ARBA00022989"/>
    </source>
</evidence>
<keyword evidence="2" id="KW-0812">Transmembrane</keyword>
<dbReference type="RefSeq" id="WP_096349313.1">
    <property type="nucleotide sequence ID" value="NZ_AP017313.1"/>
</dbReference>
<dbReference type="Pfam" id="PF07291">
    <property type="entry name" value="MauE"/>
    <property type="match status" value="1"/>
</dbReference>
<organism evidence="5 6">
    <name type="scientific">Mucilaginibacter gotjawali</name>
    <dbReference type="NCBI Taxonomy" id="1550579"/>
    <lineage>
        <taxon>Bacteria</taxon>
        <taxon>Pseudomonadati</taxon>
        <taxon>Bacteroidota</taxon>
        <taxon>Sphingobacteriia</taxon>
        <taxon>Sphingobacteriales</taxon>
        <taxon>Sphingobacteriaceae</taxon>
        <taxon>Mucilaginibacter</taxon>
    </lineage>
</organism>
<dbReference type="OrthoDB" id="673785at2"/>
<dbReference type="AlphaFoldDB" id="A0A120MXQ2"/>
<gene>
    <name evidence="5" type="ORF">MgSA37_00086</name>
</gene>
<dbReference type="EMBL" id="AP017313">
    <property type="protein sequence ID" value="BAU51937.1"/>
    <property type="molecule type" value="Genomic_DNA"/>
</dbReference>
<dbReference type="GO" id="GO:0030416">
    <property type="term" value="P:methylamine metabolic process"/>
    <property type="evidence" value="ECO:0007669"/>
    <property type="project" value="InterPro"/>
</dbReference>
<dbReference type="InterPro" id="IPR009908">
    <property type="entry name" value="Methylamine_util_MauE"/>
</dbReference>
<keyword evidence="3" id="KW-1133">Transmembrane helix</keyword>
<sequence>MKKLKKYLLPAICFLLILLWVYAASSKLMEFGMFRAQMSKQALFPFLKNSMPYLLPPAEFLTAGLLLFETTLRTGFYLSFVMLLAFTIYIGLGISGVFGKVPCSCGGILSHMSWNVHFVFNIFFLLLTVFGIYIVHGERRGKDQ</sequence>
<reference evidence="5 6" key="1">
    <citation type="submission" date="2015-12" db="EMBL/GenBank/DDBJ databases">
        <title>Genome sequence of Mucilaginibacter gotjawali.</title>
        <authorList>
            <person name="Lee J.S."/>
            <person name="Lee K.C."/>
            <person name="Kim K.K."/>
            <person name="Lee B.W."/>
        </authorList>
    </citation>
    <scope>NUCLEOTIDE SEQUENCE [LARGE SCALE GENOMIC DNA]</scope>
    <source>
        <strain evidence="5 6">SA3-7</strain>
    </source>
</reference>
<proteinExistence type="predicted"/>
<protein>
    <submittedName>
        <fullName evidence="5">Uncharacterized protein</fullName>
    </submittedName>
</protein>